<evidence type="ECO:0000313" key="2">
    <source>
        <dbReference type="Proteomes" id="UP000784294"/>
    </source>
</evidence>
<reference evidence="1" key="1">
    <citation type="submission" date="2018-11" db="EMBL/GenBank/DDBJ databases">
        <authorList>
            <consortium name="Pathogen Informatics"/>
        </authorList>
    </citation>
    <scope>NUCLEOTIDE SEQUENCE</scope>
</reference>
<gene>
    <name evidence="1" type="ORF">PXEA_LOCUS12999</name>
</gene>
<comment type="caution">
    <text evidence="1">The sequence shown here is derived from an EMBL/GenBank/DDBJ whole genome shotgun (WGS) entry which is preliminary data.</text>
</comment>
<dbReference type="Proteomes" id="UP000784294">
    <property type="component" value="Unassembled WGS sequence"/>
</dbReference>
<evidence type="ECO:0000313" key="1">
    <source>
        <dbReference type="EMBL" id="VEL19559.1"/>
    </source>
</evidence>
<dbReference type="EMBL" id="CAAALY010042116">
    <property type="protein sequence ID" value="VEL19559.1"/>
    <property type="molecule type" value="Genomic_DNA"/>
</dbReference>
<dbReference type="AlphaFoldDB" id="A0A3S5CLZ6"/>
<proteinExistence type="predicted"/>
<protein>
    <submittedName>
        <fullName evidence="1">Uncharacterized protein</fullName>
    </submittedName>
</protein>
<sequence>IPKESIIFESDLAVDISEIQTKNCFLSTGIATLSPDNVGASPQTIGLSDSLGLAELTGLSGSHHPPTLALTTSSLCEVMPCLEPLPISSQLFSECTQANKFFETSELNDSIACASYENKSADTSFTPIDSLQIAPLYAPSSVPSHLHEEASGLCRGVKMKHVFSDLYETTKDNFASIASSMYSSITSLSQERTTACLATRLSDFASPDNGPSVQIEDDETLEDETLYVDDMLADVADTSSGLSVNQPALPIFPLPEDNTSIGNTFNNIRPQMSGSQVTFDDKSPIALASILESTSVNHPKGNYI</sequence>
<keyword evidence="2" id="KW-1185">Reference proteome</keyword>
<accession>A0A3S5CLZ6</accession>
<organism evidence="1 2">
    <name type="scientific">Protopolystoma xenopodis</name>
    <dbReference type="NCBI Taxonomy" id="117903"/>
    <lineage>
        <taxon>Eukaryota</taxon>
        <taxon>Metazoa</taxon>
        <taxon>Spiralia</taxon>
        <taxon>Lophotrochozoa</taxon>
        <taxon>Platyhelminthes</taxon>
        <taxon>Monogenea</taxon>
        <taxon>Polyopisthocotylea</taxon>
        <taxon>Polystomatidea</taxon>
        <taxon>Polystomatidae</taxon>
        <taxon>Protopolystoma</taxon>
    </lineage>
</organism>
<feature type="non-terminal residue" evidence="1">
    <location>
        <position position="1"/>
    </location>
</feature>
<name>A0A3S5CLZ6_9PLAT</name>